<protein>
    <submittedName>
        <fullName evidence="1">Class IIb bacteriocin, lactobin A/cerein 7B family</fullName>
    </submittedName>
</protein>
<dbReference type="EMBL" id="WJJP01000630">
    <property type="protein sequence ID" value="MBD3326750.1"/>
    <property type="molecule type" value="Genomic_DNA"/>
</dbReference>
<dbReference type="InterPro" id="IPR023991">
    <property type="entry name" value="Bacteriocin_IIb_lactobn/cerein"/>
</dbReference>
<evidence type="ECO:0000313" key="1">
    <source>
        <dbReference type="EMBL" id="MBD3326750.1"/>
    </source>
</evidence>
<accession>A0A9D5JZ85</accession>
<dbReference type="InterPro" id="IPR019493">
    <property type="entry name" value="Bacteriocin_IIb_lactacin-rel"/>
</dbReference>
<reference evidence="1" key="1">
    <citation type="submission" date="2019-11" db="EMBL/GenBank/DDBJ databases">
        <title>Microbial mats filling the niche in hypersaline microbial mats.</title>
        <authorList>
            <person name="Wong H.L."/>
            <person name="Macleod F.I."/>
            <person name="White R.A. III"/>
            <person name="Burns B.P."/>
        </authorList>
    </citation>
    <scope>NUCLEOTIDE SEQUENCE</scope>
    <source>
        <strain evidence="1">Rbin_158</strain>
    </source>
</reference>
<proteinExistence type="predicted"/>
<organism evidence="1 2">
    <name type="scientific">candidate division KSB3 bacterium</name>
    <dbReference type="NCBI Taxonomy" id="2044937"/>
    <lineage>
        <taxon>Bacteria</taxon>
        <taxon>candidate division KSB3</taxon>
    </lineage>
</organism>
<sequence>MKALAEETPAVDELDEEQLERVAGGILTATAGAAIVAGVSAGAAVVGAAAAAGGAAAGGAAAATAVTDNVRRGW</sequence>
<dbReference type="AlphaFoldDB" id="A0A9D5JZ85"/>
<comment type="caution">
    <text evidence="1">The sequence shown here is derived from an EMBL/GenBank/DDBJ whole genome shotgun (WGS) entry which is preliminary data.</text>
</comment>
<gene>
    <name evidence="1" type="ORF">GF339_19355</name>
</gene>
<dbReference type="NCBIfam" id="TIGR03949">
    <property type="entry name" value="bact_IIb_cerein"/>
    <property type="match status" value="1"/>
</dbReference>
<dbReference type="Proteomes" id="UP000649604">
    <property type="component" value="Unassembled WGS sequence"/>
</dbReference>
<evidence type="ECO:0000313" key="2">
    <source>
        <dbReference type="Proteomes" id="UP000649604"/>
    </source>
</evidence>
<name>A0A9D5JZ85_9BACT</name>
<dbReference type="Pfam" id="PF10439">
    <property type="entry name" value="Bacteriocin_IIc"/>
    <property type="match status" value="1"/>
</dbReference>